<keyword evidence="1" id="KW-0479">Metal-binding</keyword>
<evidence type="ECO:0000313" key="7">
    <source>
        <dbReference type="Proteomes" id="UP000076858"/>
    </source>
</evidence>
<dbReference type="InterPro" id="IPR029071">
    <property type="entry name" value="Ubiquitin-like_domsf"/>
</dbReference>
<dbReference type="PANTHER" id="PTHR22738:SF15">
    <property type="entry name" value="LD40758P"/>
    <property type="match status" value="1"/>
</dbReference>
<dbReference type="SUPFAM" id="SSF54236">
    <property type="entry name" value="Ubiquitin-like"/>
    <property type="match status" value="1"/>
</dbReference>
<keyword evidence="3" id="KW-0440">LIM domain</keyword>
<feature type="compositionally biased region" description="Polar residues" evidence="5">
    <location>
        <begin position="191"/>
        <end position="200"/>
    </location>
</feature>
<dbReference type="EMBL" id="LRGB01002836">
    <property type="protein sequence ID" value="KZS06184.1"/>
    <property type="molecule type" value="Genomic_DNA"/>
</dbReference>
<evidence type="ECO:0000313" key="6">
    <source>
        <dbReference type="EMBL" id="KZS06184.1"/>
    </source>
</evidence>
<sequence>MWSCHKCGKPVYFAERKQSMGYDWHPDCLKCEECGKILKPGQHAEHKGVSYCHVPCYGALFGPQLFGHGTRVESHKSFGKVENKTYGGITRTHLETTIKSYNHYHDVHGGSGGVKSREVNGRLVLEGVLRLYWGVQSAIQLKEDDDQRLPSNGGELKTHRKVSSGIFYQNSNISSVDESDSEDDSFCESSPINSKSSAALNGSGYEKKTSVLLEANDLTKFNTVPSKLDPKQLKRDELDELMQVERDWKDHEKPYQTLPNNISLPPIEQVDVGTSKEPSSTVLAAEEDGASTTKFSALRRRPGRRFDKSKLRRRCSINGHYYNRETSVFTPPYGSTMSVWTTSLVNTQEVINMLLDKYRVECPASNFSLFVVKDNGERRRVKDDEYPLLLRVMQGPDESVSKLFLVESEGEGSHEVSAAVAQFLRLSDFELQSILRLYCEEEEREVQSIKNKHRELKRRIKKRMQELKVKL</sequence>
<dbReference type="PROSITE" id="PS00478">
    <property type="entry name" value="LIM_DOMAIN_1"/>
    <property type="match status" value="1"/>
</dbReference>
<dbReference type="PROSITE" id="PS50951">
    <property type="entry name" value="SARAH"/>
    <property type="match status" value="1"/>
</dbReference>
<dbReference type="InterPro" id="IPR000159">
    <property type="entry name" value="RA_dom"/>
</dbReference>
<dbReference type="SUPFAM" id="SSF57716">
    <property type="entry name" value="Glucocorticoid receptor-like (DNA-binding domain)"/>
    <property type="match status" value="2"/>
</dbReference>
<dbReference type="SMART" id="SM00132">
    <property type="entry name" value="LIM"/>
    <property type="match status" value="1"/>
</dbReference>
<evidence type="ECO:0000256" key="2">
    <source>
        <dbReference type="ARBA" id="ARBA00022833"/>
    </source>
</evidence>
<keyword evidence="7" id="KW-1185">Reference proteome</keyword>
<feature type="compositionally biased region" description="Acidic residues" evidence="5">
    <location>
        <begin position="177"/>
        <end position="186"/>
    </location>
</feature>
<dbReference type="Gene3D" id="2.10.110.10">
    <property type="entry name" value="Cysteine Rich Protein"/>
    <property type="match status" value="1"/>
</dbReference>
<reference evidence="6 7" key="1">
    <citation type="submission" date="2016-03" db="EMBL/GenBank/DDBJ databases">
        <title>EvidentialGene: Evidence-directed Construction of Genes on Genomes.</title>
        <authorList>
            <person name="Gilbert D.G."/>
            <person name="Choi J.-H."/>
            <person name="Mockaitis K."/>
            <person name="Colbourne J."/>
            <person name="Pfrender M."/>
        </authorList>
    </citation>
    <scope>NUCLEOTIDE SEQUENCE [LARGE SCALE GENOMIC DNA]</scope>
    <source>
        <strain evidence="6 7">Xinb3</strain>
        <tissue evidence="6">Complete organism</tissue>
    </source>
</reference>
<evidence type="ECO:0000256" key="4">
    <source>
        <dbReference type="SAM" id="Coils"/>
    </source>
</evidence>
<keyword evidence="4" id="KW-0175">Coiled coil</keyword>
<dbReference type="InterPro" id="IPR033614">
    <property type="entry name" value="RASSF1-6"/>
</dbReference>
<proteinExistence type="predicted"/>
<evidence type="ECO:0000256" key="5">
    <source>
        <dbReference type="SAM" id="MobiDB-lite"/>
    </source>
</evidence>
<dbReference type="Pfam" id="PF00412">
    <property type="entry name" value="LIM"/>
    <property type="match status" value="1"/>
</dbReference>
<dbReference type="PROSITE" id="PS50023">
    <property type="entry name" value="LIM_DOMAIN_2"/>
    <property type="match status" value="1"/>
</dbReference>
<accession>A0A0P5I621</accession>
<dbReference type="CDD" id="cd21886">
    <property type="entry name" value="SARAH_RASSF2-like"/>
    <property type="match status" value="1"/>
</dbReference>
<dbReference type="OrthoDB" id="9976881at2759"/>
<comment type="caution">
    <text evidence="6">The sequence shown here is derived from an EMBL/GenBank/DDBJ whole genome shotgun (WGS) entry which is preliminary data.</text>
</comment>
<feature type="coiled-coil region" evidence="4">
    <location>
        <begin position="439"/>
        <end position="470"/>
    </location>
</feature>
<feature type="region of interest" description="Disordered" evidence="5">
    <location>
        <begin position="174"/>
        <end position="201"/>
    </location>
</feature>
<protein>
    <submittedName>
        <fullName evidence="6">Ras association domain-containing protein</fullName>
    </submittedName>
</protein>
<dbReference type="AlphaFoldDB" id="A0A0P5I621"/>
<evidence type="ECO:0000256" key="3">
    <source>
        <dbReference type="ARBA" id="ARBA00023038"/>
    </source>
</evidence>
<name>A0A0P5I621_9CRUS</name>
<dbReference type="PANTHER" id="PTHR22738">
    <property type="entry name" value="RASSF"/>
    <property type="match status" value="1"/>
</dbReference>
<organism evidence="6 7">
    <name type="scientific">Daphnia magna</name>
    <dbReference type="NCBI Taxonomy" id="35525"/>
    <lineage>
        <taxon>Eukaryota</taxon>
        <taxon>Metazoa</taxon>
        <taxon>Ecdysozoa</taxon>
        <taxon>Arthropoda</taxon>
        <taxon>Crustacea</taxon>
        <taxon>Branchiopoda</taxon>
        <taxon>Diplostraca</taxon>
        <taxon>Cladocera</taxon>
        <taxon>Anomopoda</taxon>
        <taxon>Daphniidae</taxon>
        <taxon>Daphnia</taxon>
    </lineage>
</organism>
<dbReference type="PROSITE" id="PS50200">
    <property type="entry name" value="RA"/>
    <property type="match status" value="1"/>
</dbReference>
<dbReference type="GO" id="GO:0007165">
    <property type="term" value="P:signal transduction"/>
    <property type="evidence" value="ECO:0007669"/>
    <property type="project" value="InterPro"/>
</dbReference>
<dbReference type="Pfam" id="PF00788">
    <property type="entry name" value="RA"/>
    <property type="match status" value="1"/>
</dbReference>
<dbReference type="SMART" id="SM00314">
    <property type="entry name" value="RA"/>
    <property type="match status" value="1"/>
</dbReference>
<dbReference type="Proteomes" id="UP000076858">
    <property type="component" value="Unassembled WGS sequence"/>
</dbReference>
<dbReference type="FunFam" id="2.10.110.10:FF:000104">
    <property type="entry name" value="Ras association domain-containing protein 2"/>
    <property type="match status" value="1"/>
</dbReference>
<dbReference type="Pfam" id="PF16517">
    <property type="entry name" value="Nore1-SARAH"/>
    <property type="match status" value="1"/>
</dbReference>
<dbReference type="InterPro" id="IPR011524">
    <property type="entry name" value="SARAH_dom"/>
</dbReference>
<evidence type="ECO:0000256" key="1">
    <source>
        <dbReference type="ARBA" id="ARBA00022723"/>
    </source>
</evidence>
<dbReference type="STRING" id="35525.A0A0P5I621"/>
<dbReference type="CDD" id="cd01784">
    <property type="entry name" value="RA_RASSF2_like"/>
    <property type="match status" value="1"/>
</dbReference>
<dbReference type="GO" id="GO:0046872">
    <property type="term" value="F:metal ion binding"/>
    <property type="evidence" value="ECO:0007669"/>
    <property type="project" value="UniProtKB-KW"/>
</dbReference>
<dbReference type="Gene3D" id="3.10.20.90">
    <property type="entry name" value="Phosphatidylinositol 3-kinase Catalytic Subunit, Chain A, domain 1"/>
    <property type="match status" value="1"/>
</dbReference>
<dbReference type="InterPro" id="IPR001781">
    <property type="entry name" value="Znf_LIM"/>
</dbReference>
<gene>
    <name evidence="6" type="ORF">APZ42_030440</name>
</gene>
<dbReference type="CDD" id="cd09401">
    <property type="entry name" value="LIM_TLP_like"/>
    <property type="match status" value="1"/>
</dbReference>
<keyword evidence="2" id="KW-0862">Zinc</keyword>